<accession>A0A1D1YMG7</accession>
<feature type="non-terminal residue" evidence="1">
    <location>
        <position position="1"/>
    </location>
</feature>
<name>A0A1D1YMG7_9ARAE</name>
<proteinExistence type="predicted"/>
<reference evidence="1" key="1">
    <citation type="submission" date="2015-07" db="EMBL/GenBank/DDBJ databases">
        <title>Transcriptome Assembly of Anthurium amnicola.</title>
        <authorList>
            <person name="Suzuki J."/>
        </authorList>
    </citation>
    <scope>NUCLEOTIDE SEQUENCE</scope>
</reference>
<dbReference type="AlphaFoldDB" id="A0A1D1YMG7"/>
<organism evidence="1">
    <name type="scientific">Anthurium amnicola</name>
    <dbReference type="NCBI Taxonomy" id="1678845"/>
    <lineage>
        <taxon>Eukaryota</taxon>
        <taxon>Viridiplantae</taxon>
        <taxon>Streptophyta</taxon>
        <taxon>Embryophyta</taxon>
        <taxon>Tracheophyta</taxon>
        <taxon>Spermatophyta</taxon>
        <taxon>Magnoliopsida</taxon>
        <taxon>Liliopsida</taxon>
        <taxon>Araceae</taxon>
        <taxon>Pothoideae</taxon>
        <taxon>Potheae</taxon>
        <taxon>Anthurium</taxon>
    </lineage>
</organism>
<gene>
    <name evidence="1" type="primary">MDM10_5</name>
    <name evidence="1" type="ORF">g.32635</name>
</gene>
<evidence type="ECO:0000313" key="1">
    <source>
        <dbReference type="EMBL" id="JAT55851.1"/>
    </source>
</evidence>
<protein>
    <submittedName>
        <fullName evidence="1">Mitochondrial distribution and morphology protein 10</fullName>
    </submittedName>
</protein>
<dbReference type="EMBL" id="GDJX01012085">
    <property type="protein sequence ID" value="JAT55851.1"/>
    <property type="molecule type" value="Transcribed_RNA"/>
</dbReference>
<sequence>AAAAAAGEGEEGREEVVRQPEAVDEAVAPLPGFLHHQAQQPRRQGLPQLMNTHQAHAILIWQRAQEKKYITIRISPACMHDTWLHIYIYTAPLYTDVYLIYLTNQISRSLFLG</sequence>